<dbReference type="InterPro" id="IPR012337">
    <property type="entry name" value="RNaseH-like_sf"/>
</dbReference>
<comment type="caution">
    <text evidence="2">The sequence shown here is derived from an EMBL/GenBank/DDBJ whole genome shotgun (WGS) entry which is preliminary data.</text>
</comment>
<dbReference type="SUPFAM" id="SSF53098">
    <property type="entry name" value="Ribonuclease H-like"/>
    <property type="match status" value="1"/>
</dbReference>
<evidence type="ECO:0000313" key="2">
    <source>
        <dbReference type="EMBL" id="GJT91001.1"/>
    </source>
</evidence>
<dbReference type="InterPro" id="IPR041588">
    <property type="entry name" value="Integrase_H2C2"/>
</dbReference>
<organism evidence="2 3">
    <name type="scientific">Tanacetum coccineum</name>
    <dbReference type="NCBI Taxonomy" id="301880"/>
    <lineage>
        <taxon>Eukaryota</taxon>
        <taxon>Viridiplantae</taxon>
        <taxon>Streptophyta</taxon>
        <taxon>Embryophyta</taxon>
        <taxon>Tracheophyta</taxon>
        <taxon>Spermatophyta</taxon>
        <taxon>Magnoliopsida</taxon>
        <taxon>eudicotyledons</taxon>
        <taxon>Gunneridae</taxon>
        <taxon>Pentapetalae</taxon>
        <taxon>asterids</taxon>
        <taxon>campanulids</taxon>
        <taxon>Asterales</taxon>
        <taxon>Asteraceae</taxon>
        <taxon>Asteroideae</taxon>
        <taxon>Anthemideae</taxon>
        <taxon>Anthemidinae</taxon>
        <taxon>Tanacetum</taxon>
    </lineage>
</organism>
<evidence type="ECO:0000259" key="1">
    <source>
        <dbReference type="PROSITE" id="PS50994"/>
    </source>
</evidence>
<dbReference type="PANTHER" id="PTHR45835:SF103">
    <property type="entry name" value="RNA-DIRECTED DNA POLYMERASE"/>
    <property type="match status" value="1"/>
</dbReference>
<dbReference type="PROSITE" id="PS50994">
    <property type="entry name" value="INTEGRASE"/>
    <property type="match status" value="1"/>
</dbReference>
<protein>
    <submittedName>
        <fullName evidence="2">Reverse transcriptase domain-containing protein</fullName>
    </submittedName>
</protein>
<dbReference type="Proteomes" id="UP001151760">
    <property type="component" value="Unassembled WGS sequence"/>
</dbReference>
<dbReference type="Pfam" id="PF00665">
    <property type="entry name" value="rve"/>
    <property type="match status" value="1"/>
</dbReference>
<dbReference type="PANTHER" id="PTHR45835">
    <property type="entry name" value="YALI0A06105P"/>
    <property type="match status" value="1"/>
</dbReference>
<dbReference type="GO" id="GO:0003964">
    <property type="term" value="F:RNA-directed DNA polymerase activity"/>
    <property type="evidence" value="ECO:0007669"/>
    <property type="project" value="UniProtKB-KW"/>
</dbReference>
<keyword evidence="3" id="KW-1185">Reference proteome</keyword>
<dbReference type="Gene3D" id="3.30.420.10">
    <property type="entry name" value="Ribonuclease H-like superfamily/Ribonuclease H"/>
    <property type="match status" value="1"/>
</dbReference>
<keyword evidence="2" id="KW-0808">Transferase</keyword>
<dbReference type="InterPro" id="IPR001584">
    <property type="entry name" value="Integrase_cat-core"/>
</dbReference>
<accession>A0ABQ5HU47</accession>
<keyword evidence="2" id="KW-0695">RNA-directed DNA polymerase</keyword>
<name>A0ABQ5HU47_9ASTR</name>
<dbReference type="InterPro" id="IPR056924">
    <property type="entry name" value="SH3_Tf2-1"/>
</dbReference>
<evidence type="ECO:0000313" key="3">
    <source>
        <dbReference type="Proteomes" id="UP001151760"/>
    </source>
</evidence>
<dbReference type="Pfam" id="PF24626">
    <property type="entry name" value="SH3_Tf2-1"/>
    <property type="match status" value="1"/>
</dbReference>
<dbReference type="Pfam" id="PF17921">
    <property type="entry name" value="Integrase_H2C2"/>
    <property type="match status" value="1"/>
</dbReference>
<dbReference type="InterPro" id="IPR036397">
    <property type="entry name" value="RNaseH_sf"/>
</dbReference>
<keyword evidence="2" id="KW-0548">Nucleotidyltransferase</keyword>
<sequence>MRQRRWLELLADYDCEICYHPGKANVVADALSRKKRIKPLRVRALILTVHLKLPSQILEAQNEALKEENVKNENLRGMDKSFEIRPDGTRCIKNRSWLPLFGGLRDLIMHESHKSKYSIHPGSDKMYHDIKKLYWWPNMKAIIAEYVSKCLTCSRVKAECQKPSGLLVQPEIPMWKWERITMDFVTKLPKTSTGHDAIWVIVDRLTKSAHFIPIRATDSMETLTRLYIKEIVSRHGVPISIISDRDSHFTSRFWQSLQNALGTQLDMSTAYHPETDGQSERTIQTLEDMLRACVIDFGKGWDKHLPLVEFSYNNSYHASIKAAPFEALYGRKCRSPVCWAEVGDSQLTGPEIIQETTEKIVQIRQRLQAARDRQRSYANVRRKPLEFQVGDRVMLKVSPRKGIFRFGKRGKLNPRYIGPFKILERIGPVAYKLELPEELSSIHNTFHVSNLKKCLSDESLIIPIKELQLDDKLNFVEEPVEVMDREIKQLKRSHIPIVKVRWNSKRGPEFTWEREDEIRAKYPHLFSIITSTSNQISGRDFCKDGGL</sequence>
<feature type="domain" description="Integrase catalytic" evidence="1">
    <location>
        <begin position="169"/>
        <end position="332"/>
    </location>
</feature>
<reference evidence="2" key="1">
    <citation type="journal article" date="2022" name="Int. J. Mol. Sci.">
        <title>Draft Genome of Tanacetum Coccineum: Genomic Comparison of Closely Related Tanacetum-Family Plants.</title>
        <authorList>
            <person name="Yamashiro T."/>
            <person name="Shiraishi A."/>
            <person name="Nakayama K."/>
            <person name="Satake H."/>
        </authorList>
    </citation>
    <scope>NUCLEOTIDE SEQUENCE</scope>
</reference>
<gene>
    <name evidence="2" type="ORF">Tco_1079846</name>
</gene>
<reference evidence="2" key="2">
    <citation type="submission" date="2022-01" db="EMBL/GenBank/DDBJ databases">
        <authorList>
            <person name="Yamashiro T."/>
            <person name="Shiraishi A."/>
            <person name="Satake H."/>
            <person name="Nakayama K."/>
        </authorList>
    </citation>
    <scope>NUCLEOTIDE SEQUENCE</scope>
</reference>
<proteinExistence type="predicted"/>
<dbReference type="Gene3D" id="1.10.340.70">
    <property type="match status" value="1"/>
</dbReference>
<dbReference type="EMBL" id="BQNB010019978">
    <property type="protein sequence ID" value="GJT91001.1"/>
    <property type="molecule type" value="Genomic_DNA"/>
</dbReference>